<comment type="caution">
    <text evidence="4">The sequence shown here is derived from an EMBL/GenBank/DDBJ whole genome shotgun (WGS) entry which is preliminary data.</text>
</comment>
<dbReference type="eggNOG" id="COG1309">
    <property type="taxonomic scope" value="Bacteria"/>
</dbReference>
<evidence type="ECO:0000259" key="3">
    <source>
        <dbReference type="PROSITE" id="PS50977"/>
    </source>
</evidence>
<dbReference type="STRING" id="1305737.GCA_000526355_01000"/>
<dbReference type="PROSITE" id="PS50977">
    <property type="entry name" value="HTH_TETR_2"/>
    <property type="match status" value="1"/>
</dbReference>
<proteinExistence type="predicted"/>
<dbReference type="AlphaFoldDB" id="A0A0P7Y7B2"/>
<organism evidence="4 5">
    <name type="scientific">Algoriphagus marincola HL-49</name>
    <dbReference type="NCBI Taxonomy" id="1305737"/>
    <lineage>
        <taxon>Bacteria</taxon>
        <taxon>Pseudomonadati</taxon>
        <taxon>Bacteroidota</taxon>
        <taxon>Cytophagia</taxon>
        <taxon>Cytophagales</taxon>
        <taxon>Cyclobacteriaceae</taxon>
        <taxon>Algoriphagus</taxon>
    </lineage>
</organism>
<evidence type="ECO:0000256" key="2">
    <source>
        <dbReference type="PROSITE-ProRule" id="PRU00335"/>
    </source>
</evidence>
<accession>A0A0P7Y7B2</accession>
<dbReference type="Pfam" id="PF00440">
    <property type="entry name" value="TetR_N"/>
    <property type="match status" value="1"/>
</dbReference>
<dbReference type="SUPFAM" id="SSF46689">
    <property type="entry name" value="Homeodomain-like"/>
    <property type="match status" value="1"/>
</dbReference>
<dbReference type="PRINTS" id="PR00455">
    <property type="entry name" value="HTHTETR"/>
</dbReference>
<gene>
    <name evidence="4" type="ORF">HLUCCX10_11925</name>
</gene>
<dbReference type="OrthoDB" id="649282at2"/>
<dbReference type="PATRIC" id="fig|1305737.6.peg.3002"/>
<dbReference type="InterPro" id="IPR001647">
    <property type="entry name" value="HTH_TetR"/>
</dbReference>
<evidence type="ECO:0000313" key="5">
    <source>
        <dbReference type="Proteomes" id="UP000050421"/>
    </source>
</evidence>
<dbReference type="Proteomes" id="UP000050421">
    <property type="component" value="Unassembled WGS sequence"/>
</dbReference>
<dbReference type="InterPro" id="IPR009057">
    <property type="entry name" value="Homeodomain-like_sf"/>
</dbReference>
<keyword evidence="1 2" id="KW-0238">DNA-binding</keyword>
<reference evidence="4 5" key="1">
    <citation type="submission" date="2015-09" db="EMBL/GenBank/DDBJ databases">
        <title>Identification and resolution of microdiversity through metagenomic sequencing of parallel consortia.</title>
        <authorList>
            <person name="Nelson W.C."/>
            <person name="Romine M.F."/>
            <person name="Lindemann S.R."/>
        </authorList>
    </citation>
    <scope>NUCLEOTIDE SEQUENCE [LARGE SCALE GENOMIC DNA]</scope>
    <source>
        <strain evidence="4">HL-49</strain>
    </source>
</reference>
<evidence type="ECO:0000313" key="4">
    <source>
        <dbReference type="EMBL" id="KPQ13835.1"/>
    </source>
</evidence>
<name>A0A0P7Y7B2_9BACT</name>
<sequence length="226" mass="26136">MEAILSKMKVEVNPNLYQKEPFSSSLGVSIVQESARLIQELGLENFTFKKLSQEIGSTEAAIYRYFENKHKLLLYLTAWYWGWMEHNLVFGTANLNDPAERLSVAIRLLSDGPIFQKNDYLNPVSLREIVINESLKGFLTKEVDNEHEAGVFAQVYKFGERIADIISELNPDYKFPKTLVYTVLESSLLQNFNSKHLPGMTENSFNKLERYKFFHQLVVKTIQNEN</sequence>
<feature type="domain" description="HTH tetR-type" evidence="3">
    <location>
        <begin position="24"/>
        <end position="84"/>
    </location>
</feature>
<protein>
    <submittedName>
        <fullName evidence="4">TetR family transcriptional regulator of RND-type efflux system</fullName>
    </submittedName>
</protein>
<dbReference type="GO" id="GO:0003677">
    <property type="term" value="F:DNA binding"/>
    <property type="evidence" value="ECO:0007669"/>
    <property type="project" value="UniProtKB-UniRule"/>
</dbReference>
<feature type="DNA-binding region" description="H-T-H motif" evidence="2">
    <location>
        <begin position="47"/>
        <end position="66"/>
    </location>
</feature>
<dbReference type="Gene3D" id="1.10.357.10">
    <property type="entry name" value="Tetracycline Repressor, domain 2"/>
    <property type="match status" value="1"/>
</dbReference>
<evidence type="ECO:0000256" key="1">
    <source>
        <dbReference type="ARBA" id="ARBA00023125"/>
    </source>
</evidence>
<dbReference type="EMBL" id="LJXT01000078">
    <property type="protein sequence ID" value="KPQ13835.1"/>
    <property type="molecule type" value="Genomic_DNA"/>
</dbReference>